<evidence type="ECO:0008006" key="3">
    <source>
        <dbReference type="Google" id="ProtNLM"/>
    </source>
</evidence>
<protein>
    <recommendedName>
        <fullName evidence="3">Sequence orphan</fullName>
    </recommendedName>
</protein>
<evidence type="ECO:0000313" key="2">
    <source>
        <dbReference type="Proteomes" id="UP000240883"/>
    </source>
</evidence>
<dbReference type="PANTHER" id="PTHR37845">
    <property type="entry name" value="SEQUENCE ORPHAN"/>
    <property type="match status" value="1"/>
</dbReference>
<dbReference type="OrthoDB" id="275936at2759"/>
<accession>A0A2T2NHI5</accession>
<name>A0A2T2NHI5_CORCC</name>
<dbReference type="PANTHER" id="PTHR37845:SF1">
    <property type="entry name" value="SEQUENCE ORPHAN"/>
    <property type="match status" value="1"/>
</dbReference>
<dbReference type="EMBL" id="KZ678137">
    <property type="protein sequence ID" value="PSN64901.1"/>
    <property type="molecule type" value="Genomic_DNA"/>
</dbReference>
<gene>
    <name evidence="1" type="ORF">BS50DRAFT_555122</name>
</gene>
<dbReference type="AlphaFoldDB" id="A0A2T2NHI5"/>
<evidence type="ECO:0000313" key="1">
    <source>
        <dbReference type="EMBL" id="PSN64901.1"/>
    </source>
</evidence>
<dbReference type="GO" id="GO:0005739">
    <property type="term" value="C:mitochondrion"/>
    <property type="evidence" value="ECO:0007669"/>
    <property type="project" value="TreeGrafter"/>
</dbReference>
<proteinExistence type="predicted"/>
<reference evidence="1 2" key="1">
    <citation type="journal article" date="2018" name="Front. Microbiol.">
        <title>Genome-Wide Analysis of Corynespora cassiicola Leaf Fall Disease Putative Effectors.</title>
        <authorList>
            <person name="Lopez D."/>
            <person name="Ribeiro S."/>
            <person name="Label P."/>
            <person name="Fumanal B."/>
            <person name="Venisse J.S."/>
            <person name="Kohler A."/>
            <person name="de Oliveira R.R."/>
            <person name="Labutti K."/>
            <person name="Lipzen A."/>
            <person name="Lail K."/>
            <person name="Bauer D."/>
            <person name="Ohm R.A."/>
            <person name="Barry K.W."/>
            <person name="Spatafora J."/>
            <person name="Grigoriev I.V."/>
            <person name="Martin F.M."/>
            <person name="Pujade-Renaud V."/>
        </authorList>
    </citation>
    <scope>NUCLEOTIDE SEQUENCE [LARGE SCALE GENOMIC DNA]</scope>
    <source>
        <strain evidence="1 2">Philippines</strain>
    </source>
</reference>
<dbReference type="Proteomes" id="UP000240883">
    <property type="component" value="Unassembled WGS sequence"/>
</dbReference>
<organism evidence="1 2">
    <name type="scientific">Corynespora cassiicola Philippines</name>
    <dbReference type="NCBI Taxonomy" id="1448308"/>
    <lineage>
        <taxon>Eukaryota</taxon>
        <taxon>Fungi</taxon>
        <taxon>Dikarya</taxon>
        <taxon>Ascomycota</taxon>
        <taxon>Pezizomycotina</taxon>
        <taxon>Dothideomycetes</taxon>
        <taxon>Pleosporomycetidae</taxon>
        <taxon>Pleosporales</taxon>
        <taxon>Corynesporascaceae</taxon>
        <taxon>Corynespora</taxon>
    </lineage>
</organism>
<dbReference type="InterPro" id="IPR038781">
    <property type="entry name" value="C365.16-ike"/>
</dbReference>
<sequence length="294" mass="32072">MAQSVVPHQLSNRLKEDTLLRELAGDLFAASISASSIAPIITAIDRAVVENAACSKFSLVSTLKSHIISSFRHPRLFFSAKPFFIVWTLYAATYTTANVTETVVRAFSQKKDEVLVGSITFLATCLVNVPLGVWKDIRFVQAYGNARLPSPVLRGKELPSPIVQPSSASLPRVPKVVGATFLIRDAITILGSFTLPSVLCEPIPDTVLSDPVIKAAAAQLIVPIFSQVFATPVHILGLDLYNHPQAQTRERMSRIRENLGPTTAMRCFRIIPAFGVGCIMNTNLRRYFHKAAGG</sequence>
<keyword evidence="2" id="KW-1185">Reference proteome</keyword>